<sequence>MALQMVSLSAPKSQPRSSSGRKPVLKPATHDNESGRRTLLSFLFVTATITTPEASDSKKALLQKYLKKSQDNKEKNDKERLDGFNKRNYKDYFGFIEESIRGKKEEELSESEKAILEWLKNNQ</sequence>
<accession>A0AAV9DHP3</accession>
<dbReference type="GO" id="GO:0015979">
    <property type="term" value="P:photosynthesis"/>
    <property type="evidence" value="ECO:0007669"/>
    <property type="project" value="UniProtKB-KW"/>
</dbReference>
<keyword evidence="4" id="KW-0602">Photosynthesis</keyword>
<dbReference type="GO" id="GO:0009522">
    <property type="term" value="C:photosystem I"/>
    <property type="evidence" value="ECO:0007669"/>
    <property type="project" value="UniProtKB-KW"/>
</dbReference>
<evidence type="ECO:0000256" key="1">
    <source>
        <dbReference type="ARBA" id="ARBA00004622"/>
    </source>
</evidence>
<keyword evidence="3" id="KW-0150">Chloroplast</keyword>
<comment type="caution">
    <text evidence="10">The sequence shown here is derived from an EMBL/GenBank/DDBJ whole genome shotgun (WGS) entry which is preliminary data.</text>
</comment>
<evidence type="ECO:0000256" key="8">
    <source>
        <dbReference type="ARBA" id="ARBA00023136"/>
    </source>
</evidence>
<keyword evidence="6" id="KW-0603">Photosystem I</keyword>
<dbReference type="InterPro" id="IPR008796">
    <property type="entry name" value="PSAN"/>
</dbReference>
<dbReference type="GO" id="GO:0009535">
    <property type="term" value="C:chloroplast thylakoid membrane"/>
    <property type="evidence" value="ECO:0007669"/>
    <property type="project" value="UniProtKB-SubCell"/>
</dbReference>
<keyword evidence="5" id="KW-0934">Plastid</keyword>
<comment type="similarity">
    <text evidence="2">Belongs to the psaN family.</text>
</comment>
<evidence type="ECO:0000256" key="5">
    <source>
        <dbReference type="ARBA" id="ARBA00022640"/>
    </source>
</evidence>
<dbReference type="PANTHER" id="PTHR36327">
    <property type="entry name" value="UNNAMED PRODUCT"/>
    <property type="match status" value="1"/>
</dbReference>
<reference evidence="10" key="1">
    <citation type="journal article" date="2023" name="Nat. Commun.">
        <title>Diploid and tetraploid genomes of Acorus and the evolution of monocots.</title>
        <authorList>
            <person name="Ma L."/>
            <person name="Liu K.W."/>
            <person name="Li Z."/>
            <person name="Hsiao Y.Y."/>
            <person name="Qi Y."/>
            <person name="Fu T."/>
            <person name="Tang G.D."/>
            <person name="Zhang D."/>
            <person name="Sun W.H."/>
            <person name="Liu D.K."/>
            <person name="Li Y."/>
            <person name="Chen G.Z."/>
            <person name="Liu X.D."/>
            <person name="Liao X.Y."/>
            <person name="Jiang Y.T."/>
            <person name="Yu X."/>
            <person name="Hao Y."/>
            <person name="Huang J."/>
            <person name="Zhao X.W."/>
            <person name="Ke S."/>
            <person name="Chen Y.Y."/>
            <person name="Wu W.L."/>
            <person name="Hsu J.L."/>
            <person name="Lin Y.F."/>
            <person name="Huang M.D."/>
            <person name="Li C.Y."/>
            <person name="Huang L."/>
            <person name="Wang Z.W."/>
            <person name="Zhao X."/>
            <person name="Zhong W.Y."/>
            <person name="Peng D.H."/>
            <person name="Ahmad S."/>
            <person name="Lan S."/>
            <person name="Zhang J.S."/>
            <person name="Tsai W.C."/>
            <person name="Van de Peer Y."/>
            <person name="Liu Z.J."/>
        </authorList>
    </citation>
    <scope>NUCLEOTIDE SEQUENCE</scope>
    <source>
        <strain evidence="10">CP</strain>
    </source>
</reference>
<gene>
    <name evidence="10" type="ORF">QJS10_CPB13g00103</name>
</gene>
<evidence type="ECO:0000256" key="9">
    <source>
        <dbReference type="SAM" id="MobiDB-lite"/>
    </source>
</evidence>
<keyword evidence="11" id="KW-1185">Reference proteome</keyword>
<evidence type="ECO:0000256" key="2">
    <source>
        <dbReference type="ARBA" id="ARBA00010661"/>
    </source>
</evidence>
<dbReference type="EMBL" id="JAUJYO010000013">
    <property type="protein sequence ID" value="KAK1300589.1"/>
    <property type="molecule type" value="Genomic_DNA"/>
</dbReference>
<evidence type="ECO:0000256" key="7">
    <source>
        <dbReference type="ARBA" id="ARBA00023078"/>
    </source>
</evidence>
<feature type="region of interest" description="Disordered" evidence="9">
    <location>
        <begin position="1"/>
        <end position="32"/>
    </location>
</feature>
<evidence type="ECO:0000313" key="10">
    <source>
        <dbReference type="EMBL" id="KAK1300589.1"/>
    </source>
</evidence>
<dbReference type="AlphaFoldDB" id="A0AAV9DHP3"/>
<keyword evidence="7" id="KW-0793">Thylakoid</keyword>
<evidence type="ECO:0000256" key="6">
    <source>
        <dbReference type="ARBA" id="ARBA00022836"/>
    </source>
</evidence>
<dbReference type="Pfam" id="PF05479">
    <property type="entry name" value="PsaN"/>
    <property type="match status" value="1"/>
</dbReference>
<comment type="subcellular location">
    <subcellularLocation>
        <location evidence="1">Plastid</location>
        <location evidence="1">Chloroplast thylakoid membrane</location>
        <topology evidence="1">Peripheral membrane protein</topology>
        <orientation evidence="1">Lumenal side</orientation>
    </subcellularLocation>
</comment>
<protein>
    <submittedName>
        <fullName evidence="10">Uncharacterized protein</fullName>
    </submittedName>
</protein>
<evidence type="ECO:0000313" key="11">
    <source>
        <dbReference type="Proteomes" id="UP001180020"/>
    </source>
</evidence>
<name>A0AAV9DHP3_ACOCL</name>
<proteinExistence type="inferred from homology"/>
<keyword evidence="8" id="KW-0472">Membrane</keyword>
<dbReference type="Proteomes" id="UP001180020">
    <property type="component" value="Unassembled WGS sequence"/>
</dbReference>
<evidence type="ECO:0000256" key="3">
    <source>
        <dbReference type="ARBA" id="ARBA00022528"/>
    </source>
</evidence>
<organism evidence="10 11">
    <name type="scientific">Acorus calamus</name>
    <name type="common">Sweet flag</name>
    <dbReference type="NCBI Taxonomy" id="4465"/>
    <lineage>
        <taxon>Eukaryota</taxon>
        <taxon>Viridiplantae</taxon>
        <taxon>Streptophyta</taxon>
        <taxon>Embryophyta</taxon>
        <taxon>Tracheophyta</taxon>
        <taxon>Spermatophyta</taxon>
        <taxon>Magnoliopsida</taxon>
        <taxon>Liliopsida</taxon>
        <taxon>Acoraceae</taxon>
        <taxon>Acorus</taxon>
    </lineage>
</organism>
<reference evidence="10" key="2">
    <citation type="submission" date="2023-06" db="EMBL/GenBank/DDBJ databases">
        <authorList>
            <person name="Ma L."/>
            <person name="Liu K.-W."/>
            <person name="Li Z."/>
            <person name="Hsiao Y.-Y."/>
            <person name="Qi Y."/>
            <person name="Fu T."/>
            <person name="Tang G."/>
            <person name="Zhang D."/>
            <person name="Sun W.-H."/>
            <person name="Liu D.-K."/>
            <person name="Li Y."/>
            <person name="Chen G.-Z."/>
            <person name="Liu X.-D."/>
            <person name="Liao X.-Y."/>
            <person name="Jiang Y.-T."/>
            <person name="Yu X."/>
            <person name="Hao Y."/>
            <person name="Huang J."/>
            <person name="Zhao X.-W."/>
            <person name="Ke S."/>
            <person name="Chen Y.-Y."/>
            <person name="Wu W.-L."/>
            <person name="Hsu J.-L."/>
            <person name="Lin Y.-F."/>
            <person name="Huang M.-D."/>
            <person name="Li C.-Y."/>
            <person name="Huang L."/>
            <person name="Wang Z.-W."/>
            <person name="Zhao X."/>
            <person name="Zhong W.-Y."/>
            <person name="Peng D.-H."/>
            <person name="Ahmad S."/>
            <person name="Lan S."/>
            <person name="Zhang J.-S."/>
            <person name="Tsai W.-C."/>
            <person name="Van De Peer Y."/>
            <person name="Liu Z.-J."/>
        </authorList>
    </citation>
    <scope>NUCLEOTIDE SEQUENCE</scope>
    <source>
        <strain evidence="10">CP</strain>
        <tissue evidence="10">Leaves</tissue>
    </source>
</reference>
<dbReference type="PANTHER" id="PTHR36327:SF1">
    <property type="entry name" value="OS03G0731100 PROTEIN"/>
    <property type="match status" value="1"/>
</dbReference>
<evidence type="ECO:0000256" key="4">
    <source>
        <dbReference type="ARBA" id="ARBA00022531"/>
    </source>
</evidence>
<feature type="compositionally biased region" description="Polar residues" evidence="9">
    <location>
        <begin position="1"/>
        <end position="20"/>
    </location>
</feature>